<feature type="signal peptide" evidence="1">
    <location>
        <begin position="1"/>
        <end position="24"/>
    </location>
</feature>
<accession>A0A399RD80</accession>
<evidence type="ECO:0000256" key="1">
    <source>
        <dbReference type="SAM" id="SignalP"/>
    </source>
</evidence>
<organism evidence="2 3">
    <name type="scientific">Henriciella mobilis</name>
    <dbReference type="NCBI Taxonomy" id="2305467"/>
    <lineage>
        <taxon>Bacteria</taxon>
        <taxon>Pseudomonadati</taxon>
        <taxon>Pseudomonadota</taxon>
        <taxon>Alphaproteobacteria</taxon>
        <taxon>Hyphomonadales</taxon>
        <taxon>Hyphomonadaceae</taxon>
        <taxon>Henriciella</taxon>
    </lineage>
</organism>
<dbReference type="RefSeq" id="WP_119376957.1">
    <property type="nucleotide sequence ID" value="NZ_QWFX01000013.1"/>
</dbReference>
<keyword evidence="1" id="KW-0732">Signal</keyword>
<dbReference type="OrthoDB" id="7627496at2"/>
<reference evidence="2 3" key="1">
    <citation type="submission" date="2018-08" db="EMBL/GenBank/DDBJ databases">
        <title>Henriciella mobilis sp. nov., isolated from seawater.</title>
        <authorList>
            <person name="Cheng H."/>
            <person name="Wu Y.-H."/>
            <person name="Xu X.-W."/>
            <person name="Guo L.-L."/>
        </authorList>
    </citation>
    <scope>NUCLEOTIDE SEQUENCE [LARGE SCALE GENOMIC DNA]</scope>
    <source>
        <strain evidence="2 3">JN25</strain>
    </source>
</reference>
<keyword evidence="3" id="KW-1185">Reference proteome</keyword>
<sequence>MIASLARLLVPALGLMATALPALSQGIDIQPSSVEIPAEPGERYRQMLTVTNLSDEVSRDLTVGLADWTLSRHGALVLSPEGTDERSATGWTRITPAYLPLAPGQSGIVIVDIIVPAKPAAAGDHKLALMASEVAPGADGRMQKTEGASLFYLTLQPAVSVPEVSGVRVAGTASAPRLEVDLTNSGNAHARLEGKIRIEGRDGTGQTYPVTNLVVLDASDRTFSIPLDGPLPQDTRVTVTLDDISAPQARTGVAPLRTYSAPLDAPAG</sequence>
<comment type="caution">
    <text evidence="2">The sequence shown here is derived from an EMBL/GenBank/DDBJ whole genome shotgun (WGS) entry which is preliminary data.</text>
</comment>
<evidence type="ECO:0000313" key="3">
    <source>
        <dbReference type="Proteomes" id="UP000266385"/>
    </source>
</evidence>
<dbReference type="Proteomes" id="UP000266385">
    <property type="component" value="Unassembled WGS sequence"/>
</dbReference>
<evidence type="ECO:0000313" key="2">
    <source>
        <dbReference type="EMBL" id="RIJ28421.1"/>
    </source>
</evidence>
<dbReference type="EMBL" id="QWFX01000013">
    <property type="protein sequence ID" value="RIJ28421.1"/>
    <property type="molecule type" value="Genomic_DNA"/>
</dbReference>
<evidence type="ECO:0008006" key="4">
    <source>
        <dbReference type="Google" id="ProtNLM"/>
    </source>
</evidence>
<protein>
    <recommendedName>
        <fullName evidence="4">Molecular chaperone</fullName>
    </recommendedName>
</protein>
<feature type="chain" id="PRO_5017361061" description="Molecular chaperone" evidence="1">
    <location>
        <begin position="25"/>
        <end position="268"/>
    </location>
</feature>
<name>A0A399RD80_9PROT</name>
<dbReference type="AlphaFoldDB" id="A0A399RD80"/>
<proteinExistence type="predicted"/>
<gene>
    <name evidence="2" type="ORF">D1223_13625</name>
</gene>